<dbReference type="Pfam" id="PF04367">
    <property type="entry name" value="DUF502"/>
    <property type="match status" value="1"/>
</dbReference>
<dbReference type="PANTHER" id="PTHR31876:SF26">
    <property type="entry name" value="PROTEIN LIKE COV 2"/>
    <property type="match status" value="1"/>
</dbReference>
<comment type="caution">
    <text evidence="2">The sequence shown here is derived from an EMBL/GenBank/DDBJ whole genome shotgun (WGS) entry which is preliminary data.</text>
</comment>
<keyword evidence="1" id="KW-0472">Membrane</keyword>
<proteinExistence type="predicted"/>
<dbReference type="RefSeq" id="WP_150031747.1">
    <property type="nucleotide sequence ID" value="NZ_VWSH01000001.1"/>
</dbReference>
<evidence type="ECO:0000313" key="3">
    <source>
        <dbReference type="Proteomes" id="UP000323632"/>
    </source>
</evidence>
<dbReference type="InterPro" id="IPR007462">
    <property type="entry name" value="COV1-like"/>
</dbReference>
<gene>
    <name evidence="2" type="ORF">F0919_05725</name>
</gene>
<dbReference type="PANTHER" id="PTHR31876">
    <property type="entry name" value="COV-LIKE PROTEIN 1"/>
    <property type="match status" value="1"/>
</dbReference>
<keyword evidence="1" id="KW-1133">Transmembrane helix</keyword>
<evidence type="ECO:0000313" key="2">
    <source>
        <dbReference type="EMBL" id="KAA5537171.1"/>
    </source>
</evidence>
<sequence length="198" mass="22111">MRRIAGFLFRSFLQGIVILGPIGITAYAIIFVFRGLDGMLPWFSEQAPGIGFLIIVAFITIVGYSGTRFFFGRWLVEGFSYLLEHTPGIKHIYSSVKDVMDSFVGDKKKFNHPVWVRTNANPEIWRIGFLTQNDLTDLGQPDKVSVYLPHSYAISGWVIIVSIDEVKPVEGMNAAEAMKFAVSGGIAGMHHNVHEAHH</sequence>
<dbReference type="EMBL" id="VWSH01000001">
    <property type="protein sequence ID" value="KAA5537171.1"/>
    <property type="molecule type" value="Genomic_DNA"/>
</dbReference>
<keyword evidence="1" id="KW-0812">Transmembrane</keyword>
<feature type="transmembrane region" description="Helical" evidence="1">
    <location>
        <begin position="50"/>
        <end position="71"/>
    </location>
</feature>
<accession>A0A5M6CPK1</accession>
<keyword evidence="3" id="KW-1185">Reference proteome</keyword>
<dbReference type="Proteomes" id="UP000323632">
    <property type="component" value="Unassembled WGS sequence"/>
</dbReference>
<organism evidence="2 3">
    <name type="scientific">Taibaiella lutea</name>
    <dbReference type="NCBI Taxonomy" id="2608001"/>
    <lineage>
        <taxon>Bacteria</taxon>
        <taxon>Pseudomonadati</taxon>
        <taxon>Bacteroidota</taxon>
        <taxon>Chitinophagia</taxon>
        <taxon>Chitinophagales</taxon>
        <taxon>Chitinophagaceae</taxon>
        <taxon>Taibaiella</taxon>
    </lineage>
</organism>
<protein>
    <submittedName>
        <fullName evidence="2">DUF502 domain-containing protein</fullName>
    </submittedName>
</protein>
<dbReference type="AlphaFoldDB" id="A0A5M6CPK1"/>
<name>A0A5M6CPK1_9BACT</name>
<feature type="transmembrane region" description="Helical" evidence="1">
    <location>
        <begin position="12"/>
        <end position="30"/>
    </location>
</feature>
<evidence type="ECO:0000256" key="1">
    <source>
        <dbReference type="SAM" id="Phobius"/>
    </source>
</evidence>
<reference evidence="2 3" key="1">
    <citation type="submission" date="2019-09" db="EMBL/GenBank/DDBJ databases">
        <title>Genome sequence and assembly of Taibaiella sp.</title>
        <authorList>
            <person name="Chhetri G."/>
        </authorList>
    </citation>
    <scope>NUCLEOTIDE SEQUENCE [LARGE SCALE GENOMIC DNA]</scope>
    <source>
        <strain evidence="2 3">KVB11</strain>
    </source>
</reference>